<reference evidence="1 2" key="1">
    <citation type="submission" date="2016-10" db="EMBL/GenBank/DDBJ databases">
        <title>Pseudoalteromonas amylolytica sp. nov., isolated from the surface seawater.</title>
        <authorList>
            <person name="Wu Y.-H."/>
            <person name="Cheng H."/>
            <person name="Jin X.-B."/>
            <person name="Wang C.-S."/>
            <person name="Xu X.-W."/>
        </authorList>
    </citation>
    <scope>NUCLEOTIDE SEQUENCE [LARGE SCALE GENOMIC DNA]</scope>
    <source>
        <strain evidence="1 2">JCM 12483</strain>
    </source>
</reference>
<comment type="caution">
    <text evidence="1">The sequence shown here is derived from an EMBL/GenBank/DDBJ whole genome shotgun (WGS) entry which is preliminary data.</text>
</comment>
<dbReference type="Proteomes" id="UP000180253">
    <property type="component" value="Unassembled WGS sequence"/>
</dbReference>
<sequence length="59" mass="6736">MKMLIFVHGISAPFVDMARIIVLNIHVFLPDLELNVKLPTCRMNAKLGIDIERKERCDG</sequence>
<dbReference type="EMBL" id="MNAN01000025">
    <property type="protein sequence ID" value="OHU96951.1"/>
    <property type="molecule type" value="Genomic_DNA"/>
</dbReference>
<accession>A0A1S1NBA5</accession>
<protein>
    <submittedName>
        <fullName evidence="1">Uncharacterized protein</fullName>
    </submittedName>
</protein>
<organism evidence="1 2">
    <name type="scientific">Pseudoalteromonas byunsanensis</name>
    <dbReference type="NCBI Taxonomy" id="327939"/>
    <lineage>
        <taxon>Bacteria</taxon>
        <taxon>Pseudomonadati</taxon>
        <taxon>Pseudomonadota</taxon>
        <taxon>Gammaproteobacteria</taxon>
        <taxon>Alteromonadales</taxon>
        <taxon>Pseudoalteromonadaceae</taxon>
        <taxon>Pseudoalteromonas</taxon>
    </lineage>
</organism>
<gene>
    <name evidence="1" type="ORF">BIW53_03595</name>
</gene>
<proteinExistence type="predicted"/>
<name>A0A1S1NBA5_9GAMM</name>
<evidence type="ECO:0000313" key="2">
    <source>
        <dbReference type="Proteomes" id="UP000180253"/>
    </source>
</evidence>
<keyword evidence="2" id="KW-1185">Reference proteome</keyword>
<evidence type="ECO:0000313" key="1">
    <source>
        <dbReference type="EMBL" id="OHU96951.1"/>
    </source>
</evidence>
<dbReference type="AlphaFoldDB" id="A0A1S1NBA5"/>